<dbReference type="Pfam" id="PF00497">
    <property type="entry name" value="SBP_bac_3"/>
    <property type="match status" value="1"/>
</dbReference>
<dbReference type="Proteomes" id="UP000434582">
    <property type="component" value="Unassembled WGS sequence"/>
</dbReference>
<keyword evidence="4" id="KW-0808">Transferase</keyword>
<dbReference type="EC" id="2.7.13.3" evidence="2"/>
<dbReference type="AlphaFoldDB" id="A0A7X2D503"/>
<dbReference type="InterPro" id="IPR036890">
    <property type="entry name" value="HATPase_C_sf"/>
</dbReference>
<evidence type="ECO:0000256" key="7">
    <source>
        <dbReference type="SAM" id="Phobius"/>
    </source>
</evidence>
<organism evidence="9 10">
    <name type="scientific">Roseospira navarrensis</name>
    <dbReference type="NCBI Taxonomy" id="140058"/>
    <lineage>
        <taxon>Bacteria</taxon>
        <taxon>Pseudomonadati</taxon>
        <taxon>Pseudomonadota</taxon>
        <taxon>Alphaproteobacteria</taxon>
        <taxon>Rhodospirillales</taxon>
        <taxon>Rhodospirillaceae</taxon>
        <taxon>Roseospira</taxon>
    </lineage>
</organism>
<dbReference type="Gene3D" id="3.30.565.10">
    <property type="entry name" value="Histidine kinase-like ATPase, C-terminal domain"/>
    <property type="match status" value="1"/>
</dbReference>
<dbReference type="SMART" id="SM00062">
    <property type="entry name" value="PBPb"/>
    <property type="match status" value="1"/>
</dbReference>
<sequence>MPGLRTQTCHTLPSWPSLLRAGAILRAGAMLGLSVALVWGGPASADAAEPLVVGSELDYPPFSIVNDQGEPDGFAVELFRSVAEVMDLDATVRTGPWSDLLDDLRTGDLDALPFVGIFPERDAYLDFSVPVVVTRGTAFVRDDGPDVETDADLSDLRVAVMRDDVGHEYARAQPWGYGVVPFPTLRDAFDCLAVGECDAVVAPRLQGLLLLDREGRSGIQAADLDLEGFELRYAFAVREGDADLLATLNGGLAIRIADGTLDRLTDRWMPQVRAAQGIPLRLLLPYATGALVLVLALLLVLYLRQRAATRLAATRGRSLQKQADHLRQLAARLEAEKARAEAARAEADTLIRVMPDLFVRMDAEGRYIDFHDPERLLVTDADALRGQHYDEALPSDVAAAITSALDHMRATGETQTVEYQLALADGALRSFEARLAPYQDGGCLAVIRDVTDAREREARLTQAAMAIAGASAAKTRFLATMSHELRTPLNAILGFSEVMANEVFGPLGSRTYRDYARDIHDTGQSLMGLICDLMDISRIEAGKLTLSESVVDLQAILEHKAALLRADAAANGTDLRVHRGTPLHLFADEQLVQRMLLNLLSNAIKFSPDGQVTTWIDTEDPSGDVTLVVADTGIGMTADQLSHLGEPFYQADADVARHAGGIGLGVTLVTEMIALHGGTLHHQSQPGVGTTARLVFPRTRRLPKGVLAGPGLAKTPT</sequence>
<evidence type="ECO:0000256" key="1">
    <source>
        <dbReference type="ARBA" id="ARBA00000085"/>
    </source>
</evidence>
<dbReference type="InterPro" id="IPR005467">
    <property type="entry name" value="His_kinase_dom"/>
</dbReference>
<dbReference type="InterPro" id="IPR013656">
    <property type="entry name" value="PAS_4"/>
</dbReference>
<evidence type="ECO:0000313" key="9">
    <source>
        <dbReference type="EMBL" id="MQX36700.1"/>
    </source>
</evidence>
<keyword evidence="6" id="KW-0175">Coiled coil</keyword>
<dbReference type="GO" id="GO:0000155">
    <property type="term" value="F:phosphorelay sensor kinase activity"/>
    <property type="evidence" value="ECO:0007669"/>
    <property type="project" value="InterPro"/>
</dbReference>
<dbReference type="PROSITE" id="PS50109">
    <property type="entry name" value="HIS_KIN"/>
    <property type="match status" value="1"/>
</dbReference>
<keyword evidence="3" id="KW-0597">Phosphoprotein</keyword>
<dbReference type="InterPro" id="IPR036097">
    <property type="entry name" value="HisK_dim/P_sf"/>
</dbReference>
<dbReference type="EMBL" id="WIVE01000024">
    <property type="protein sequence ID" value="MQX36700.1"/>
    <property type="molecule type" value="Genomic_DNA"/>
</dbReference>
<accession>A0A7X2D503</accession>
<dbReference type="SMART" id="SM00387">
    <property type="entry name" value="HATPase_c"/>
    <property type="match status" value="1"/>
</dbReference>
<keyword evidence="7" id="KW-1133">Transmembrane helix</keyword>
<dbReference type="InterPro" id="IPR000014">
    <property type="entry name" value="PAS"/>
</dbReference>
<dbReference type="CDD" id="cd00130">
    <property type="entry name" value="PAS"/>
    <property type="match status" value="1"/>
</dbReference>
<feature type="coiled-coil region" evidence="6">
    <location>
        <begin position="316"/>
        <end position="353"/>
    </location>
</feature>
<dbReference type="Pfam" id="PF00512">
    <property type="entry name" value="HisKA"/>
    <property type="match status" value="1"/>
</dbReference>
<keyword evidence="7" id="KW-0472">Membrane</keyword>
<dbReference type="PRINTS" id="PR00344">
    <property type="entry name" value="BCTRLSENSOR"/>
</dbReference>
<dbReference type="InterPro" id="IPR003661">
    <property type="entry name" value="HisK_dim/P_dom"/>
</dbReference>
<evidence type="ECO:0000259" key="8">
    <source>
        <dbReference type="PROSITE" id="PS50109"/>
    </source>
</evidence>
<evidence type="ECO:0000313" key="10">
    <source>
        <dbReference type="Proteomes" id="UP000434582"/>
    </source>
</evidence>
<keyword evidence="10" id="KW-1185">Reference proteome</keyword>
<reference evidence="9 10" key="1">
    <citation type="submission" date="2019-10" db="EMBL/GenBank/DDBJ databases">
        <title>Draft whole-genome sequence of the purple nonsulfur photosynthetic bacterium Roseospira navarrensis DSM 15114.</title>
        <authorList>
            <person name="Kyndt J.A."/>
            <person name="Meyer T.E."/>
        </authorList>
    </citation>
    <scope>NUCLEOTIDE SEQUENCE [LARGE SCALE GENOMIC DNA]</scope>
    <source>
        <strain evidence="9 10">DSM 15114</strain>
    </source>
</reference>
<dbReference type="InterPro" id="IPR003594">
    <property type="entry name" value="HATPase_dom"/>
</dbReference>
<feature type="transmembrane region" description="Helical" evidence="7">
    <location>
        <begin position="283"/>
        <end position="303"/>
    </location>
</feature>
<evidence type="ECO:0000256" key="4">
    <source>
        <dbReference type="ARBA" id="ARBA00022679"/>
    </source>
</evidence>
<evidence type="ECO:0000256" key="5">
    <source>
        <dbReference type="ARBA" id="ARBA00022777"/>
    </source>
</evidence>
<comment type="catalytic activity">
    <reaction evidence="1">
        <text>ATP + protein L-histidine = ADP + protein N-phospho-L-histidine.</text>
        <dbReference type="EC" id="2.7.13.3"/>
    </reaction>
</comment>
<keyword evidence="7" id="KW-0812">Transmembrane</keyword>
<name>A0A7X2D503_9PROT</name>
<dbReference type="InterPro" id="IPR035965">
    <property type="entry name" value="PAS-like_dom_sf"/>
</dbReference>
<dbReference type="Pfam" id="PF08448">
    <property type="entry name" value="PAS_4"/>
    <property type="match status" value="1"/>
</dbReference>
<comment type="caution">
    <text evidence="9">The sequence shown here is derived from an EMBL/GenBank/DDBJ whole genome shotgun (WGS) entry which is preliminary data.</text>
</comment>
<dbReference type="OrthoDB" id="8477265at2"/>
<dbReference type="SUPFAM" id="SSF47384">
    <property type="entry name" value="Homodimeric domain of signal transducing histidine kinase"/>
    <property type="match status" value="1"/>
</dbReference>
<dbReference type="PANTHER" id="PTHR43047">
    <property type="entry name" value="TWO-COMPONENT HISTIDINE PROTEIN KINASE"/>
    <property type="match status" value="1"/>
</dbReference>
<dbReference type="Gene3D" id="3.30.450.20">
    <property type="entry name" value="PAS domain"/>
    <property type="match status" value="1"/>
</dbReference>
<evidence type="ECO:0000256" key="6">
    <source>
        <dbReference type="SAM" id="Coils"/>
    </source>
</evidence>
<proteinExistence type="predicted"/>
<dbReference type="InterPro" id="IPR001638">
    <property type="entry name" value="Solute-binding_3/MltF_N"/>
</dbReference>
<dbReference type="CDD" id="cd13704">
    <property type="entry name" value="PBP2_HisK"/>
    <property type="match status" value="1"/>
</dbReference>
<evidence type="ECO:0000256" key="3">
    <source>
        <dbReference type="ARBA" id="ARBA00022553"/>
    </source>
</evidence>
<feature type="domain" description="Histidine kinase" evidence="8">
    <location>
        <begin position="480"/>
        <end position="700"/>
    </location>
</feature>
<gene>
    <name evidence="9" type="ORF">GHC57_09245</name>
</gene>
<keyword evidence="5" id="KW-0418">Kinase</keyword>
<protein>
    <recommendedName>
        <fullName evidence="2">histidine kinase</fullName>
        <ecNumber evidence="2">2.7.13.3</ecNumber>
    </recommendedName>
</protein>
<dbReference type="SMART" id="SM00388">
    <property type="entry name" value="HisKA"/>
    <property type="match status" value="1"/>
</dbReference>
<dbReference type="SUPFAM" id="SSF53850">
    <property type="entry name" value="Periplasmic binding protein-like II"/>
    <property type="match status" value="1"/>
</dbReference>
<dbReference type="Pfam" id="PF02518">
    <property type="entry name" value="HATPase_c"/>
    <property type="match status" value="1"/>
</dbReference>
<dbReference type="Gene3D" id="1.10.287.130">
    <property type="match status" value="1"/>
</dbReference>
<dbReference type="SUPFAM" id="SSF55785">
    <property type="entry name" value="PYP-like sensor domain (PAS domain)"/>
    <property type="match status" value="1"/>
</dbReference>
<dbReference type="CDD" id="cd00082">
    <property type="entry name" value="HisKA"/>
    <property type="match status" value="1"/>
</dbReference>
<dbReference type="Gene3D" id="3.40.190.10">
    <property type="entry name" value="Periplasmic binding protein-like II"/>
    <property type="match status" value="2"/>
</dbReference>
<dbReference type="InterPro" id="IPR004358">
    <property type="entry name" value="Sig_transdc_His_kin-like_C"/>
</dbReference>
<evidence type="ECO:0000256" key="2">
    <source>
        <dbReference type="ARBA" id="ARBA00012438"/>
    </source>
</evidence>
<dbReference type="SUPFAM" id="SSF55874">
    <property type="entry name" value="ATPase domain of HSP90 chaperone/DNA topoisomerase II/histidine kinase"/>
    <property type="match status" value="1"/>
</dbReference>